<dbReference type="Proteomes" id="UP000291838">
    <property type="component" value="Unassembled WGS sequence"/>
</dbReference>
<evidence type="ECO:0000313" key="2">
    <source>
        <dbReference type="EMBL" id="RYB96193.1"/>
    </source>
</evidence>
<keyword evidence="1" id="KW-1133">Transmembrane helix</keyword>
<feature type="transmembrane region" description="Helical" evidence="1">
    <location>
        <begin position="21"/>
        <end position="43"/>
    </location>
</feature>
<organism evidence="2 3">
    <name type="scientific">Nocardioides glacieisoli</name>
    <dbReference type="NCBI Taxonomy" id="1168730"/>
    <lineage>
        <taxon>Bacteria</taxon>
        <taxon>Bacillati</taxon>
        <taxon>Actinomycetota</taxon>
        <taxon>Actinomycetes</taxon>
        <taxon>Propionibacteriales</taxon>
        <taxon>Nocardioidaceae</taxon>
        <taxon>Nocardioides</taxon>
    </lineage>
</organism>
<gene>
    <name evidence="2" type="ORF">EUA06_00995</name>
</gene>
<keyword evidence="3" id="KW-1185">Reference proteome</keyword>
<evidence type="ECO:0000313" key="3">
    <source>
        <dbReference type="Proteomes" id="UP000291838"/>
    </source>
</evidence>
<keyword evidence="1" id="KW-0812">Transmembrane</keyword>
<sequence>MTTSYDDLPRQTSTVERVVTVLLMVGLAVLVPLASFFGLFFGMASDGCVGDTRCSSGQISAGIVISSGSPWIVYLVALAVVIVRWVRRRRTWWVPVAALVVGAVLWALGGFVAVSGVG</sequence>
<comment type="caution">
    <text evidence="2">The sequence shown here is derived from an EMBL/GenBank/DDBJ whole genome shotgun (WGS) entry which is preliminary data.</text>
</comment>
<reference evidence="2 3" key="1">
    <citation type="submission" date="2019-01" db="EMBL/GenBank/DDBJ databases">
        <title>Novel species of Nocardioides.</title>
        <authorList>
            <person name="Liu Q."/>
            <person name="Xin Y.-H."/>
        </authorList>
    </citation>
    <scope>NUCLEOTIDE SEQUENCE [LARGE SCALE GENOMIC DNA]</scope>
    <source>
        <strain evidence="2 3">HLT3-15</strain>
    </source>
</reference>
<feature type="transmembrane region" description="Helical" evidence="1">
    <location>
        <begin position="63"/>
        <end position="85"/>
    </location>
</feature>
<accession>A0A4Q2S745</accession>
<feature type="transmembrane region" description="Helical" evidence="1">
    <location>
        <begin position="92"/>
        <end position="114"/>
    </location>
</feature>
<dbReference type="EMBL" id="SDWS01000001">
    <property type="protein sequence ID" value="RYB96193.1"/>
    <property type="molecule type" value="Genomic_DNA"/>
</dbReference>
<keyword evidence="1" id="KW-0472">Membrane</keyword>
<evidence type="ECO:0000256" key="1">
    <source>
        <dbReference type="SAM" id="Phobius"/>
    </source>
</evidence>
<evidence type="ECO:0008006" key="4">
    <source>
        <dbReference type="Google" id="ProtNLM"/>
    </source>
</evidence>
<dbReference type="AlphaFoldDB" id="A0A4Q2S745"/>
<name>A0A4Q2S745_9ACTN</name>
<dbReference type="RefSeq" id="WP_129473145.1">
    <property type="nucleotide sequence ID" value="NZ_SDWS01000001.1"/>
</dbReference>
<proteinExistence type="predicted"/>
<dbReference type="OrthoDB" id="3789979at2"/>
<protein>
    <recommendedName>
        <fullName evidence="4">Transmembrane protein</fullName>
    </recommendedName>
</protein>